<dbReference type="SUPFAM" id="SSF47413">
    <property type="entry name" value="lambda repressor-like DNA-binding domains"/>
    <property type="match status" value="1"/>
</dbReference>
<keyword evidence="2" id="KW-0238">DNA-binding</keyword>
<gene>
    <name evidence="2" type="ORF">QO011_004687</name>
</gene>
<comment type="caution">
    <text evidence="2">The sequence shown here is derived from an EMBL/GenBank/DDBJ whole genome shotgun (WGS) entry which is preliminary data.</text>
</comment>
<protein>
    <submittedName>
        <fullName evidence="2">DNA-binding XRE family transcriptional regulator</fullName>
    </submittedName>
</protein>
<evidence type="ECO:0000313" key="3">
    <source>
        <dbReference type="Proteomes" id="UP001242480"/>
    </source>
</evidence>
<dbReference type="EMBL" id="JAUSVX010000009">
    <property type="protein sequence ID" value="MDQ0471662.1"/>
    <property type="molecule type" value="Genomic_DNA"/>
</dbReference>
<keyword evidence="3" id="KW-1185">Reference proteome</keyword>
<evidence type="ECO:0000313" key="2">
    <source>
        <dbReference type="EMBL" id="MDQ0471662.1"/>
    </source>
</evidence>
<accession>A0ABU0JEV7</accession>
<dbReference type="GO" id="GO:0003677">
    <property type="term" value="F:DNA binding"/>
    <property type="evidence" value="ECO:0007669"/>
    <property type="project" value="UniProtKB-KW"/>
</dbReference>
<organism evidence="2 3">
    <name type="scientific">Labrys wisconsinensis</name>
    <dbReference type="NCBI Taxonomy" id="425677"/>
    <lineage>
        <taxon>Bacteria</taxon>
        <taxon>Pseudomonadati</taxon>
        <taxon>Pseudomonadota</taxon>
        <taxon>Alphaproteobacteria</taxon>
        <taxon>Hyphomicrobiales</taxon>
        <taxon>Xanthobacteraceae</taxon>
        <taxon>Labrys</taxon>
    </lineage>
</organism>
<reference evidence="2 3" key="1">
    <citation type="submission" date="2023-07" db="EMBL/GenBank/DDBJ databases">
        <title>Genomic Encyclopedia of Type Strains, Phase IV (KMG-IV): sequencing the most valuable type-strain genomes for metagenomic binning, comparative biology and taxonomic classification.</title>
        <authorList>
            <person name="Goeker M."/>
        </authorList>
    </citation>
    <scope>NUCLEOTIDE SEQUENCE [LARGE SCALE GENOMIC DNA]</scope>
    <source>
        <strain evidence="2 3">DSM 19619</strain>
    </source>
</reference>
<dbReference type="Gene3D" id="1.10.260.40">
    <property type="entry name" value="lambda repressor-like DNA-binding domains"/>
    <property type="match status" value="1"/>
</dbReference>
<name>A0ABU0JEV7_9HYPH</name>
<dbReference type="InterPro" id="IPR010982">
    <property type="entry name" value="Lambda_DNA-bd_dom_sf"/>
</dbReference>
<feature type="compositionally biased region" description="Acidic residues" evidence="1">
    <location>
        <begin position="183"/>
        <end position="194"/>
    </location>
</feature>
<evidence type="ECO:0000256" key="1">
    <source>
        <dbReference type="SAM" id="MobiDB-lite"/>
    </source>
</evidence>
<dbReference type="Proteomes" id="UP001242480">
    <property type="component" value="Unassembled WGS sequence"/>
</dbReference>
<dbReference type="RefSeq" id="WP_307277209.1">
    <property type="nucleotide sequence ID" value="NZ_JAUSVX010000009.1"/>
</dbReference>
<proteinExistence type="predicted"/>
<sequence length="206" mass="21851">MVTTESRLIYGSSNGDRWLLVPEDGSGRLLVRHEPSQSSGGLPTMTDVGAFLAQGAEAPQHQALRALLGASLFPNRHEGRMFAAEGSDKPQDGRITAAQIRAARGLLGWSRERLALEAQLEREEVVACENGRGTPVHEQLLRIRRALELAGVVLMSEGELTTGGPGVRMGALGTSTGQASDAPEWELNDNDQSEETARAGAAGAQS</sequence>
<feature type="region of interest" description="Disordered" evidence="1">
    <location>
        <begin position="164"/>
        <end position="206"/>
    </location>
</feature>